<name>A0A921T054_9FIRM</name>
<protein>
    <submittedName>
        <fullName evidence="1">Uncharacterized protein</fullName>
    </submittedName>
</protein>
<dbReference type="AlphaFoldDB" id="A0A921T054"/>
<dbReference type="Proteomes" id="UP000776700">
    <property type="component" value="Unassembled WGS sequence"/>
</dbReference>
<evidence type="ECO:0000313" key="2">
    <source>
        <dbReference type="Proteomes" id="UP000776700"/>
    </source>
</evidence>
<gene>
    <name evidence="1" type="ORF">K8V90_06795</name>
</gene>
<reference evidence="1" key="1">
    <citation type="journal article" date="2021" name="PeerJ">
        <title>Extensive microbial diversity within the chicken gut microbiome revealed by metagenomics and culture.</title>
        <authorList>
            <person name="Gilroy R."/>
            <person name="Ravi A."/>
            <person name="Getino M."/>
            <person name="Pursley I."/>
            <person name="Horton D.L."/>
            <person name="Alikhan N.F."/>
            <person name="Baker D."/>
            <person name="Gharbi K."/>
            <person name="Hall N."/>
            <person name="Watson M."/>
            <person name="Adriaenssens E.M."/>
            <person name="Foster-Nyarko E."/>
            <person name="Jarju S."/>
            <person name="Secka A."/>
            <person name="Antonio M."/>
            <person name="Oren A."/>
            <person name="Chaudhuri R.R."/>
            <person name="La Ragione R."/>
            <person name="Hildebrand F."/>
            <person name="Pallen M.J."/>
        </authorList>
    </citation>
    <scope>NUCLEOTIDE SEQUENCE</scope>
    <source>
        <strain evidence="1">1277</strain>
    </source>
</reference>
<proteinExistence type="predicted"/>
<dbReference type="EMBL" id="DYUB01000213">
    <property type="protein sequence ID" value="HJG96790.1"/>
    <property type="molecule type" value="Genomic_DNA"/>
</dbReference>
<reference evidence="1" key="2">
    <citation type="submission" date="2021-09" db="EMBL/GenBank/DDBJ databases">
        <authorList>
            <person name="Gilroy R."/>
        </authorList>
    </citation>
    <scope>NUCLEOTIDE SEQUENCE</scope>
    <source>
        <strain evidence="1">1277</strain>
    </source>
</reference>
<comment type="caution">
    <text evidence="1">The sequence shown here is derived from an EMBL/GenBank/DDBJ whole genome shotgun (WGS) entry which is preliminary data.</text>
</comment>
<sequence length="76" mass="9165">MDNYTRMLELMDKEECKELLNCILQDTVGHIGLHVITNKNAEFTKEDLEEIEYCQNGYRFIENLLKTYKDERKQVY</sequence>
<evidence type="ECO:0000313" key="1">
    <source>
        <dbReference type="EMBL" id="HJG96790.1"/>
    </source>
</evidence>
<organism evidence="1 2">
    <name type="scientific">Romboutsia timonensis</name>
    <dbReference type="NCBI Taxonomy" id="1776391"/>
    <lineage>
        <taxon>Bacteria</taxon>
        <taxon>Bacillati</taxon>
        <taxon>Bacillota</taxon>
        <taxon>Clostridia</taxon>
        <taxon>Peptostreptococcales</taxon>
        <taxon>Peptostreptococcaceae</taxon>
        <taxon>Romboutsia</taxon>
    </lineage>
</organism>
<accession>A0A921T054</accession>